<evidence type="ECO:0000313" key="2">
    <source>
        <dbReference type="Proteomes" id="UP001169069"/>
    </source>
</evidence>
<organism evidence="1 2">
    <name type="scientific">Sulfurovum zhangzhouensis</name>
    <dbReference type="NCBI Taxonomy" id="3019067"/>
    <lineage>
        <taxon>Bacteria</taxon>
        <taxon>Pseudomonadati</taxon>
        <taxon>Campylobacterota</taxon>
        <taxon>Epsilonproteobacteria</taxon>
        <taxon>Campylobacterales</taxon>
        <taxon>Sulfurovaceae</taxon>
        <taxon>Sulfurovum</taxon>
    </lineage>
</organism>
<name>A0ABT7QV76_9BACT</name>
<accession>A0ABT7QV76</accession>
<dbReference type="EMBL" id="JAQIBD010000001">
    <property type="protein sequence ID" value="MDM5270731.1"/>
    <property type="molecule type" value="Genomic_DNA"/>
</dbReference>
<reference evidence="1" key="1">
    <citation type="submission" date="2023-01" db="EMBL/GenBank/DDBJ databases">
        <title>Sulfurovum sp. zt1-1 genome assembly.</title>
        <authorList>
            <person name="Wang J."/>
        </authorList>
    </citation>
    <scope>NUCLEOTIDE SEQUENCE</scope>
    <source>
        <strain evidence="1">Zt1-1</strain>
    </source>
</reference>
<evidence type="ECO:0000313" key="1">
    <source>
        <dbReference type="EMBL" id="MDM5270731.1"/>
    </source>
</evidence>
<dbReference type="RefSeq" id="WP_289412007.1">
    <property type="nucleotide sequence ID" value="NZ_JAQIBD010000001.1"/>
</dbReference>
<gene>
    <name evidence="1" type="ORF">PGH07_00895</name>
</gene>
<protein>
    <submittedName>
        <fullName evidence="1">Uncharacterized protein</fullName>
    </submittedName>
</protein>
<comment type="caution">
    <text evidence="1">The sequence shown here is derived from an EMBL/GenBank/DDBJ whole genome shotgun (WGS) entry which is preliminary data.</text>
</comment>
<dbReference type="Proteomes" id="UP001169069">
    <property type="component" value="Unassembled WGS sequence"/>
</dbReference>
<proteinExistence type="predicted"/>
<keyword evidence="2" id="KW-1185">Reference proteome</keyword>
<sequence length="340" mass="38693">MSVKHFIAMVVVSATLVAQTSETKKTYGIQTGQVEYEIYGSGVVTPDSNLSIEGYEKFSFREWGKERIEEMERTETLYGTLQIVDKEKTLKKSKQDTLYIVDFDNENIITSNLMEGDIGQIDVSRMQKAGMMNIASLDCEVWVEGTRKVCLYEGIVLLDEKSYLGFVYGKRATDVSFDVNLSDEDFELPDYSAKEDLLIINVVTTTQTYKAESISDKIIHANETNITSDDKDYVKAVNGIVQDLFEKEKKYLPLLLKTMRKTRACLHVAQSQSDANECYNEINELKSEFNDDSDDTLIMIIDENKQSVLDDFDKKIRALKTRVPCINRAMDMTDLSACMK</sequence>